<dbReference type="InterPro" id="IPR035439">
    <property type="entry name" value="UPF0145_dom_sf"/>
</dbReference>
<feature type="compositionally biased region" description="Low complexity" evidence="2">
    <location>
        <begin position="14"/>
        <end position="25"/>
    </location>
</feature>
<dbReference type="SUPFAM" id="SSF117782">
    <property type="entry name" value="YbjQ-like"/>
    <property type="match status" value="1"/>
</dbReference>
<dbReference type="InterPro" id="IPR002765">
    <property type="entry name" value="UPF0145_YbjQ-like"/>
</dbReference>
<comment type="caution">
    <text evidence="3">The sequence shown here is derived from an EMBL/GenBank/DDBJ whole genome shotgun (WGS) entry which is preliminary data.</text>
</comment>
<dbReference type="AlphaFoldDB" id="A0A423VZX3"/>
<evidence type="ECO:0000313" key="3">
    <source>
        <dbReference type="EMBL" id="ROV96591.1"/>
    </source>
</evidence>
<dbReference type="HAMAP" id="MF_00338">
    <property type="entry name" value="UPF0145"/>
    <property type="match status" value="1"/>
</dbReference>
<dbReference type="Pfam" id="PF01906">
    <property type="entry name" value="YbjQ_1"/>
    <property type="match status" value="1"/>
</dbReference>
<dbReference type="PANTHER" id="PTHR34068">
    <property type="entry name" value="UPF0145 PROTEIN YBJQ"/>
    <property type="match status" value="1"/>
</dbReference>
<keyword evidence="4" id="KW-1185">Reference proteome</keyword>
<reference evidence="3 4" key="1">
    <citation type="submission" date="2015-09" db="EMBL/GenBank/DDBJ databases">
        <title>Host preference determinants of Valsa canker pathogens revealed by comparative genomics.</title>
        <authorList>
            <person name="Yin Z."/>
            <person name="Huang L."/>
        </authorList>
    </citation>
    <scope>NUCLEOTIDE SEQUENCE [LARGE SCALE GENOMIC DNA]</scope>
    <source>
        <strain evidence="3 4">03-1</strain>
    </source>
</reference>
<sequence length="208" mass="22180">MHRFKHRPNRNTPQSQESLSLSRVQSSSSPAVYLINATTGDTDKNVDVDHKNSSATGSEIMTSTCFDIPGHRIERGMGTVYGISVRSRGVLPVMGASLKTLAGGDIGAVTKLMYRTRDDAIARLTTECRKREANAVVGLRFDTSQVADGMAQVCAYGTAVYVVRVDGGSTRGGIDGIDLAPVAELADKNYQGVLLGTGMRNARSLDLA</sequence>
<evidence type="ECO:0000313" key="4">
    <source>
        <dbReference type="Proteomes" id="UP000283895"/>
    </source>
</evidence>
<proteinExistence type="inferred from homology"/>
<dbReference type="Proteomes" id="UP000283895">
    <property type="component" value="Unassembled WGS sequence"/>
</dbReference>
<name>A0A423VZX3_9PEZI</name>
<dbReference type="OrthoDB" id="5233625at2759"/>
<organism evidence="3 4">
    <name type="scientific">Cytospora schulzeri</name>
    <dbReference type="NCBI Taxonomy" id="448051"/>
    <lineage>
        <taxon>Eukaryota</taxon>
        <taxon>Fungi</taxon>
        <taxon>Dikarya</taxon>
        <taxon>Ascomycota</taxon>
        <taxon>Pezizomycotina</taxon>
        <taxon>Sordariomycetes</taxon>
        <taxon>Sordariomycetidae</taxon>
        <taxon>Diaporthales</taxon>
        <taxon>Cytosporaceae</taxon>
        <taxon>Cytospora</taxon>
    </lineage>
</organism>
<accession>A0A423VZX3</accession>
<dbReference type="EMBL" id="LKEA01000032">
    <property type="protein sequence ID" value="ROV96591.1"/>
    <property type="molecule type" value="Genomic_DNA"/>
</dbReference>
<protein>
    <submittedName>
        <fullName evidence="3">Uncharacterized protein</fullName>
    </submittedName>
</protein>
<evidence type="ECO:0000256" key="2">
    <source>
        <dbReference type="SAM" id="MobiDB-lite"/>
    </source>
</evidence>
<dbReference type="Gene3D" id="3.30.110.70">
    <property type="entry name" value="Hypothetical protein apc22750. Chain B"/>
    <property type="match status" value="1"/>
</dbReference>
<comment type="similarity">
    <text evidence="1">Belongs to the UPF0145 family.</text>
</comment>
<dbReference type="PANTHER" id="PTHR34068:SF2">
    <property type="entry name" value="UPF0145 PROTEIN SCO3412"/>
    <property type="match status" value="1"/>
</dbReference>
<evidence type="ECO:0000256" key="1">
    <source>
        <dbReference type="ARBA" id="ARBA00010751"/>
    </source>
</evidence>
<feature type="region of interest" description="Disordered" evidence="2">
    <location>
        <begin position="1"/>
        <end position="25"/>
    </location>
</feature>
<gene>
    <name evidence="3" type="ORF">VMCG_07748</name>
</gene>